<evidence type="ECO:0000256" key="8">
    <source>
        <dbReference type="ARBA" id="ARBA00031306"/>
    </source>
</evidence>
<evidence type="ECO:0000256" key="6">
    <source>
        <dbReference type="ARBA" id="ARBA00022827"/>
    </source>
</evidence>
<protein>
    <recommendedName>
        <fullName evidence="2 10">FAD:protein FMN transferase</fullName>
        <ecNumber evidence="1 10">2.7.1.180</ecNumber>
    </recommendedName>
    <alternativeName>
        <fullName evidence="8 10">Flavin transferase</fullName>
    </alternativeName>
</protein>
<keyword evidence="12" id="KW-0732">Signal</keyword>
<gene>
    <name evidence="13" type="ORF">CBP34_04700</name>
</gene>
<dbReference type="InterPro" id="IPR003374">
    <property type="entry name" value="ApbE-like_sf"/>
</dbReference>
<keyword evidence="5 10" id="KW-0479">Metal-binding</keyword>
<dbReference type="KEGG" id="acin:CBP34_04700"/>
<evidence type="ECO:0000256" key="9">
    <source>
        <dbReference type="ARBA" id="ARBA00048540"/>
    </source>
</evidence>
<feature type="signal peptide" evidence="12">
    <location>
        <begin position="1"/>
        <end position="31"/>
    </location>
</feature>
<sequence>MKSAESTVFSPTRRRMAMALPLLGCVSWASAAPVSRAPQRASRALMGTQVDIVADGEDGSVLRRAIDKAYAEMARLEALFSRYQPDSAVSRISRAAGIQPVAVPAEVMAVLKTAQQMFRLSDGAFDITVGSLKGWSFEAGQHTVPPASLVARQRQLVDARRLVLNESAGTAYLTRHDMALDLGGIAKLPILEAGMRVLRQQGVSNALINGGGDVLVVGQLQGRPWRVGLRDPRAPERLLGALSVQGQAVVASSGDYERYFFAAGKREHHILDPRTGYPTVGVHGVSLLARDVAQVNGLGAAMMVQGAKAGQALVARQPGVDALVVAGDGGAWYSAGMAVALGRGAG</sequence>
<accession>A0A240TZT6</accession>
<keyword evidence="7 10" id="KW-0460">Magnesium</keyword>
<evidence type="ECO:0000256" key="12">
    <source>
        <dbReference type="SAM" id="SignalP"/>
    </source>
</evidence>
<proteinExistence type="inferred from homology"/>
<dbReference type="PANTHER" id="PTHR30040">
    <property type="entry name" value="THIAMINE BIOSYNTHESIS LIPOPROTEIN APBE"/>
    <property type="match status" value="1"/>
</dbReference>
<reference evidence="13 14" key="1">
    <citation type="submission" date="2017-05" db="EMBL/GenBank/DDBJ databases">
        <title>Polyphasic characterization of four soil-derived phenanthrene-degrading Acidovorax strains and proposal of Acidovorax phenanthrenivorans sp. nov.</title>
        <authorList>
            <person name="Singleton D.R."/>
            <person name="Lee J."/>
            <person name="Dickey A.N."/>
            <person name="Stroud A."/>
            <person name="Scholl E.H."/>
            <person name="Wright F.A."/>
            <person name="Aitken M.D."/>
        </authorList>
    </citation>
    <scope>NUCLEOTIDE SEQUENCE [LARGE SCALE GENOMIC DNA]</scope>
    <source>
        <strain evidence="13">NA3</strain>
    </source>
</reference>
<dbReference type="Proteomes" id="UP000194432">
    <property type="component" value="Chromosome 1"/>
</dbReference>
<evidence type="ECO:0000256" key="11">
    <source>
        <dbReference type="PIRSR" id="PIRSR006268-2"/>
    </source>
</evidence>
<keyword evidence="6 10" id="KW-0274">FAD</keyword>
<dbReference type="EMBL" id="CP021361">
    <property type="protein sequence ID" value="ART51106.1"/>
    <property type="molecule type" value="Genomic_DNA"/>
</dbReference>
<evidence type="ECO:0000256" key="1">
    <source>
        <dbReference type="ARBA" id="ARBA00011955"/>
    </source>
</evidence>
<dbReference type="InterPro" id="IPR024932">
    <property type="entry name" value="ApbE"/>
</dbReference>
<dbReference type="EC" id="2.7.1.180" evidence="1 10"/>
<dbReference type="PIRSF" id="PIRSF006268">
    <property type="entry name" value="ApbE"/>
    <property type="match status" value="1"/>
</dbReference>
<dbReference type="PANTHER" id="PTHR30040:SF2">
    <property type="entry name" value="FAD:PROTEIN FMN TRANSFERASE"/>
    <property type="match status" value="1"/>
</dbReference>
<dbReference type="Gene3D" id="3.10.520.10">
    <property type="entry name" value="ApbE-like domains"/>
    <property type="match status" value="1"/>
</dbReference>
<dbReference type="GO" id="GO:0046872">
    <property type="term" value="F:metal ion binding"/>
    <property type="evidence" value="ECO:0007669"/>
    <property type="project" value="UniProtKB-UniRule"/>
</dbReference>
<evidence type="ECO:0000256" key="4">
    <source>
        <dbReference type="ARBA" id="ARBA00022679"/>
    </source>
</evidence>
<name>A0A240TZT6_9BURK</name>
<evidence type="ECO:0000313" key="13">
    <source>
        <dbReference type="EMBL" id="ART51106.1"/>
    </source>
</evidence>
<feature type="chain" id="PRO_5039941507" description="FAD:protein FMN transferase" evidence="12">
    <location>
        <begin position="32"/>
        <end position="346"/>
    </location>
</feature>
<evidence type="ECO:0000256" key="7">
    <source>
        <dbReference type="ARBA" id="ARBA00022842"/>
    </source>
</evidence>
<organism evidence="13 14">
    <name type="scientific">Acidovorax carolinensis</name>
    <dbReference type="NCBI Taxonomy" id="553814"/>
    <lineage>
        <taxon>Bacteria</taxon>
        <taxon>Pseudomonadati</taxon>
        <taxon>Pseudomonadota</taxon>
        <taxon>Betaproteobacteria</taxon>
        <taxon>Burkholderiales</taxon>
        <taxon>Comamonadaceae</taxon>
        <taxon>Acidovorax</taxon>
    </lineage>
</organism>
<dbReference type="Pfam" id="PF02424">
    <property type="entry name" value="ApbE"/>
    <property type="match status" value="1"/>
</dbReference>
<evidence type="ECO:0000256" key="2">
    <source>
        <dbReference type="ARBA" id="ARBA00016337"/>
    </source>
</evidence>
<keyword evidence="3 10" id="KW-0285">Flavoprotein</keyword>
<keyword evidence="4 10" id="KW-0808">Transferase</keyword>
<dbReference type="SUPFAM" id="SSF143631">
    <property type="entry name" value="ApbE-like"/>
    <property type="match status" value="1"/>
</dbReference>
<comment type="cofactor">
    <cofactor evidence="11">
        <name>Mg(2+)</name>
        <dbReference type="ChEBI" id="CHEBI:18420"/>
    </cofactor>
    <cofactor evidence="11">
        <name>Mn(2+)</name>
        <dbReference type="ChEBI" id="CHEBI:29035"/>
    </cofactor>
    <text evidence="11">Magnesium. Can also use manganese.</text>
</comment>
<feature type="binding site" evidence="11">
    <location>
        <position position="184"/>
    </location>
    <ligand>
        <name>Mg(2+)</name>
        <dbReference type="ChEBI" id="CHEBI:18420"/>
    </ligand>
</feature>
<evidence type="ECO:0000256" key="5">
    <source>
        <dbReference type="ARBA" id="ARBA00022723"/>
    </source>
</evidence>
<comment type="catalytic activity">
    <reaction evidence="9 10">
        <text>L-threonyl-[protein] + FAD = FMN-L-threonyl-[protein] + AMP + H(+)</text>
        <dbReference type="Rhea" id="RHEA:36847"/>
        <dbReference type="Rhea" id="RHEA-COMP:11060"/>
        <dbReference type="Rhea" id="RHEA-COMP:11061"/>
        <dbReference type="ChEBI" id="CHEBI:15378"/>
        <dbReference type="ChEBI" id="CHEBI:30013"/>
        <dbReference type="ChEBI" id="CHEBI:57692"/>
        <dbReference type="ChEBI" id="CHEBI:74257"/>
        <dbReference type="ChEBI" id="CHEBI:456215"/>
        <dbReference type="EC" id="2.7.1.180"/>
    </reaction>
</comment>
<dbReference type="GO" id="GO:0016740">
    <property type="term" value="F:transferase activity"/>
    <property type="evidence" value="ECO:0007669"/>
    <property type="project" value="UniProtKB-UniRule"/>
</dbReference>
<evidence type="ECO:0000313" key="14">
    <source>
        <dbReference type="Proteomes" id="UP000194432"/>
    </source>
</evidence>
<dbReference type="RefSeq" id="WP_094097448.1">
    <property type="nucleotide sequence ID" value="NZ_CP021361.1"/>
</dbReference>
<comment type="similarity">
    <text evidence="10">Belongs to the ApbE family.</text>
</comment>
<dbReference type="AlphaFoldDB" id="A0A240TZT6"/>
<evidence type="ECO:0000256" key="3">
    <source>
        <dbReference type="ARBA" id="ARBA00022630"/>
    </source>
</evidence>
<evidence type="ECO:0000256" key="10">
    <source>
        <dbReference type="PIRNR" id="PIRNR006268"/>
    </source>
</evidence>
<keyword evidence="14" id="KW-1185">Reference proteome</keyword>